<accession>A0A672FTV3</accession>
<dbReference type="Proteomes" id="UP000472267">
    <property type="component" value="Chromosome 15"/>
</dbReference>
<sequence length="60" mass="6556">HHEASLSGDSGGQEINPRFSRLLGQINVSLISHANSFGLISPFLKPFLNSQTQRSPIRPT</sequence>
<evidence type="ECO:0000313" key="2">
    <source>
        <dbReference type="Proteomes" id="UP000472267"/>
    </source>
</evidence>
<protein>
    <submittedName>
        <fullName evidence="1">Uncharacterized protein</fullName>
    </submittedName>
</protein>
<organism evidence="1 2">
    <name type="scientific">Salarias fasciatus</name>
    <name type="common">Jewelled blenny</name>
    <name type="synonym">Blennius fasciatus</name>
    <dbReference type="NCBI Taxonomy" id="181472"/>
    <lineage>
        <taxon>Eukaryota</taxon>
        <taxon>Metazoa</taxon>
        <taxon>Chordata</taxon>
        <taxon>Craniata</taxon>
        <taxon>Vertebrata</taxon>
        <taxon>Euteleostomi</taxon>
        <taxon>Actinopterygii</taxon>
        <taxon>Neopterygii</taxon>
        <taxon>Teleostei</taxon>
        <taxon>Neoteleostei</taxon>
        <taxon>Acanthomorphata</taxon>
        <taxon>Ovalentaria</taxon>
        <taxon>Blenniimorphae</taxon>
        <taxon>Blenniiformes</taxon>
        <taxon>Blennioidei</taxon>
        <taxon>Blenniidae</taxon>
        <taxon>Salariinae</taxon>
        <taxon>Salarias</taxon>
    </lineage>
</organism>
<keyword evidence="2" id="KW-1185">Reference proteome</keyword>
<proteinExistence type="predicted"/>
<dbReference type="Ensembl" id="ENSSFAT00005010509.1">
    <property type="protein sequence ID" value="ENSSFAP00005010053.1"/>
    <property type="gene ID" value="ENSSFAG00005005718.1"/>
</dbReference>
<reference evidence="1" key="1">
    <citation type="submission" date="2019-06" db="EMBL/GenBank/DDBJ databases">
        <authorList>
            <consortium name="Wellcome Sanger Institute Data Sharing"/>
        </authorList>
    </citation>
    <scope>NUCLEOTIDE SEQUENCE [LARGE SCALE GENOMIC DNA]</scope>
</reference>
<reference evidence="1" key="3">
    <citation type="submission" date="2025-09" db="UniProtKB">
        <authorList>
            <consortium name="Ensembl"/>
        </authorList>
    </citation>
    <scope>IDENTIFICATION</scope>
</reference>
<dbReference type="AlphaFoldDB" id="A0A672FTV3"/>
<dbReference type="InParanoid" id="A0A672FTV3"/>
<name>A0A672FTV3_SALFA</name>
<evidence type="ECO:0000313" key="1">
    <source>
        <dbReference type="Ensembl" id="ENSSFAP00005010053.1"/>
    </source>
</evidence>
<reference evidence="1" key="2">
    <citation type="submission" date="2025-08" db="UniProtKB">
        <authorList>
            <consortium name="Ensembl"/>
        </authorList>
    </citation>
    <scope>IDENTIFICATION</scope>
</reference>